<dbReference type="GO" id="GO:0046872">
    <property type="term" value="F:metal ion binding"/>
    <property type="evidence" value="ECO:0007669"/>
    <property type="project" value="UniProtKB-KW"/>
</dbReference>
<evidence type="ECO:0000256" key="3">
    <source>
        <dbReference type="ARBA" id="ARBA00022679"/>
    </source>
</evidence>
<dbReference type="InterPro" id="IPR045085">
    <property type="entry name" value="HLD_clamp_pol_III_gamma_tau"/>
</dbReference>
<feature type="region of interest" description="Disordered" evidence="15">
    <location>
        <begin position="553"/>
        <end position="640"/>
    </location>
</feature>
<dbReference type="InterPro" id="IPR022754">
    <property type="entry name" value="DNA_pol_III_gamma-3"/>
</dbReference>
<keyword evidence="18" id="KW-1185">Reference proteome</keyword>
<dbReference type="RefSeq" id="WP_259628895.1">
    <property type="nucleotide sequence ID" value="NZ_JANYMP010000032.1"/>
</dbReference>
<evidence type="ECO:0000259" key="16">
    <source>
        <dbReference type="SMART" id="SM00382"/>
    </source>
</evidence>
<dbReference type="InterPro" id="IPR012763">
    <property type="entry name" value="DNA_pol_III_sug/sutau_N"/>
</dbReference>
<reference evidence="17" key="1">
    <citation type="submission" date="2022-08" db="EMBL/GenBank/DDBJ databases">
        <authorList>
            <person name="Tistechok S."/>
            <person name="Samborskyy M."/>
            <person name="Roman I."/>
        </authorList>
    </citation>
    <scope>NUCLEOTIDE SEQUENCE</scope>
    <source>
        <strain evidence="17">DSM 103496</strain>
    </source>
</reference>
<dbReference type="NCBIfam" id="NF005846">
    <property type="entry name" value="PRK07764.1-6"/>
    <property type="match status" value="1"/>
</dbReference>
<keyword evidence="8" id="KW-0862">Zinc</keyword>
<feature type="domain" description="AAA+ ATPase" evidence="16">
    <location>
        <begin position="36"/>
        <end position="180"/>
    </location>
</feature>
<keyword evidence="7 14" id="KW-0547">Nucleotide-binding</keyword>
<keyword evidence="10 14" id="KW-0239">DNA-directed DNA polymerase</keyword>
<evidence type="ECO:0000256" key="5">
    <source>
        <dbReference type="ARBA" id="ARBA00022705"/>
    </source>
</evidence>
<feature type="region of interest" description="Disordered" evidence="15">
    <location>
        <begin position="386"/>
        <end position="472"/>
    </location>
</feature>
<feature type="compositionally biased region" description="Pro residues" evidence="15">
    <location>
        <begin position="597"/>
        <end position="616"/>
    </location>
</feature>
<accession>A0A9X3AIQ8</accession>
<dbReference type="GO" id="GO:0009360">
    <property type="term" value="C:DNA polymerase III complex"/>
    <property type="evidence" value="ECO:0007669"/>
    <property type="project" value="InterPro"/>
</dbReference>
<comment type="caution">
    <text evidence="17">The sequence shown here is derived from an EMBL/GenBank/DDBJ whole genome shotgun (WGS) entry which is preliminary data.</text>
</comment>
<evidence type="ECO:0000256" key="14">
    <source>
        <dbReference type="RuleBase" id="RU364063"/>
    </source>
</evidence>
<evidence type="ECO:0000313" key="18">
    <source>
        <dbReference type="Proteomes" id="UP001141259"/>
    </source>
</evidence>
<dbReference type="GO" id="GO:0005524">
    <property type="term" value="F:ATP binding"/>
    <property type="evidence" value="ECO:0007669"/>
    <property type="project" value="UniProtKB-KW"/>
</dbReference>
<comment type="similarity">
    <text evidence="1 14">Belongs to the DnaX/STICHEL family.</text>
</comment>
<dbReference type="CDD" id="cd18137">
    <property type="entry name" value="HLD_clamp_pol_III_gamma_tau"/>
    <property type="match status" value="1"/>
</dbReference>
<keyword evidence="4 14" id="KW-0548">Nucleotidyltransferase</keyword>
<sequence>MALALYRKYRPATFAEVVGQEHVTDPLRIALGAGRINHAYLFSGPRGCGKTSSARILARSLNCAQGPTPDPCGECNSCVGLAPNGSGTVDVVELDAASHGGVDDARELRDKAFYAPAEAKYRVFIVDEAHMVTTQGFNALLKIVEEPPEHLIFIFATTEPEKVLPTIRSRTHHYPFRLIPPGAMRALLERNCAAEGVTVAPAVFPLVIRAGGGSARDTQSVLDQLLSGAGPEGVTYERAIALLGVTDVALIDDMVDGLGAGDGAAVYGTVDKLVEAGHDPRRFASDLLERLRDLVLLCAVPDAADRGLVSAPEDELARMVAQAKKVGPATLTRFAEIVHTGLVDMRGATAARMVLELVCARMLLPSASDTESALLQRVEQLERRPAGVAPAQVAGPAAPAPAAAQAQAQAPAPAPQAPAAAAPAAAPGKPAFQRPSQRSAQPEPVAAPPTRPEPAAPPPAPEPVAEPEGADVASVRRRWAELVAAVRAVNPVAGAMLGPATVAEVDGTSIVLTHPSAPIAGRLTSEPRNAGAITQAFGKVLGGAWQVSVVHGEAGSGPVRPAQVKASRPAPTRPSQQGKAAVEPPQRQAPSGRPPVDDVPPPPEPPDLDEPPLPPEPVDEEEMLAEASLPRDPTAVASTVDPEAAVLQLLTDQLGARPLKAERAKR</sequence>
<dbReference type="SUPFAM" id="SSF52540">
    <property type="entry name" value="P-loop containing nucleoside triphosphate hydrolases"/>
    <property type="match status" value="1"/>
</dbReference>
<comment type="catalytic activity">
    <reaction evidence="12 14">
        <text>DNA(n) + a 2'-deoxyribonucleoside 5'-triphosphate = DNA(n+1) + diphosphate</text>
        <dbReference type="Rhea" id="RHEA:22508"/>
        <dbReference type="Rhea" id="RHEA-COMP:17339"/>
        <dbReference type="Rhea" id="RHEA-COMP:17340"/>
        <dbReference type="ChEBI" id="CHEBI:33019"/>
        <dbReference type="ChEBI" id="CHEBI:61560"/>
        <dbReference type="ChEBI" id="CHEBI:173112"/>
        <dbReference type="EC" id="2.7.7.7"/>
    </reaction>
</comment>
<dbReference type="Proteomes" id="UP001141259">
    <property type="component" value="Unassembled WGS sequence"/>
</dbReference>
<dbReference type="FunFam" id="1.20.272.10:FF:000003">
    <property type="entry name" value="DNA polymerase III subunit gamma/tau"/>
    <property type="match status" value="1"/>
</dbReference>
<evidence type="ECO:0000256" key="6">
    <source>
        <dbReference type="ARBA" id="ARBA00022723"/>
    </source>
</evidence>
<evidence type="ECO:0000256" key="4">
    <source>
        <dbReference type="ARBA" id="ARBA00022695"/>
    </source>
</evidence>
<evidence type="ECO:0000256" key="8">
    <source>
        <dbReference type="ARBA" id="ARBA00022833"/>
    </source>
</evidence>
<dbReference type="Pfam" id="PF12169">
    <property type="entry name" value="DNA_pol3_gamma3"/>
    <property type="match status" value="1"/>
</dbReference>
<organism evidence="17 18">
    <name type="scientific">Umezawaea endophytica</name>
    <dbReference type="NCBI Taxonomy" id="1654476"/>
    <lineage>
        <taxon>Bacteria</taxon>
        <taxon>Bacillati</taxon>
        <taxon>Actinomycetota</taxon>
        <taxon>Actinomycetes</taxon>
        <taxon>Pseudonocardiales</taxon>
        <taxon>Pseudonocardiaceae</taxon>
        <taxon>Umezawaea</taxon>
    </lineage>
</organism>
<proteinExistence type="inferred from homology"/>
<evidence type="ECO:0000256" key="9">
    <source>
        <dbReference type="ARBA" id="ARBA00022840"/>
    </source>
</evidence>
<dbReference type="Pfam" id="PF13177">
    <property type="entry name" value="DNA_pol3_delta2"/>
    <property type="match status" value="1"/>
</dbReference>
<keyword evidence="3 14" id="KW-0808">Transferase</keyword>
<comment type="function">
    <text evidence="11 14">DNA polymerase III is a complex, multichain enzyme responsible for most of the replicative synthesis in bacteria. This DNA polymerase also exhibits 3' to 5' exonuclease activity.</text>
</comment>
<gene>
    <name evidence="14" type="primary">dnaX</name>
    <name evidence="17" type="ORF">NZH93_41885</name>
</gene>
<dbReference type="SUPFAM" id="SSF48019">
    <property type="entry name" value="post-AAA+ oligomerization domain-like"/>
    <property type="match status" value="1"/>
</dbReference>
<comment type="subunit">
    <text evidence="14">DNA polymerase III contains a core (composed of alpha, epsilon and theta chains) that associates with a tau subunit. This core dimerizes to form the POLIII' complex. PolIII' associates with the gamma complex (composed of gamma, delta, delta', psi and chi chains) and with the beta chain to form the complete DNA polymerase III complex.</text>
</comment>
<evidence type="ECO:0000256" key="11">
    <source>
        <dbReference type="ARBA" id="ARBA00037724"/>
    </source>
</evidence>
<dbReference type="AlphaFoldDB" id="A0A9X3AIQ8"/>
<evidence type="ECO:0000256" key="12">
    <source>
        <dbReference type="ARBA" id="ARBA00049244"/>
    </source>
</evidence>
<dbReference type="PANTHER" id="PTHR11669:SF0">
    <property type="entry name" value="PROTEIN STICHEL-LIKE 2"/>
    <property type="match status" value="1"/>
</dbReference>
<keyword evidence="5 14" id="KW-0235">DNA replication</keyword>
<dbReference type="FunFam" id="3.40.50.300:FF:000014">
    <property type="entry name" value="DNA polymerase III subunit gamma/tau"/>
    <property type="match status" value="1"/>
</dbReference>
<feature type="compositionally biased region" description="Pro residues" evidence="15">
    <location>
        <begin position="445"/>
        <end position="464"/>
    </location>
</feature>
<dbReference type="NCBIfam" id="NF011513">
    <property type="entry name" value="PRK14952.1"/>
    <property type="match status" value="1"/>
</dbReference>
<evidence type="ECO:0000256" key="13">
    <source>
        <dbReference type="ARBA" id="ARBA00074577"/>
    </source>
</evidence>
<dbReference type="SMART" id="SM00382">
    <property type="entry name" value="AAA"/>
    <property type="match status" value="1"/>
</dbReference>
<evidence type="ECO:0000313" key="17">
    <source>
        <dbReference type="EMBL" id="MCS7483437.1"/>
    </source>
</evidence>
<evidence type="ECO:0000256" key="7">
    <source>
        <dbReference type="ARBA" id="ARBA00022741"/>
    </source>
</evidence>
<evidence type="ECO:0000256" key="15">
    <source>
        <dbReference type="SAM" id="MobiDB-lite"/>
    </source>
</evidence>
<keyword evidence="6" id="KW-0479">Metal-binding</keyword>
<dbReference type="InterPro" id="IPR003593">
    <property type="entry name" value="AAA+_ATPase"/>
</dbReference>
<dbReference type="GO" id="GO:0003677">
    <property type="term" value="F:DNA binding"/>
    <property type="evidence" value="ECO:0007669"/>
    <property type="project" value="InterPro"/>
</dbReference>
<protein>
    <recommendedName>
        <fullName evidence="13 14">DNA polymerase III subunit gamma/tau</fullName>
        <ecNumber evidence="2 14">2.7.7.7</ecNumber>
    </recommendedName>
</protein>
<dbReference type="CDD" id="cd00009">
    <property type="entry name" value="AAA"/>
    <property type="match status" value="1"/>
</dbReference>
<dbReference type="InterPro" id="IPR050238">
    <property type="entry name" value="DNA_Rep/Repair_Clamp_Loader"/>
</dbReference>
<dbReference type="Gene3D" id="3.40.50.300">
    <property type="entry name" value="P-loop containing nucleotide triphosphate hydrolases"/>
    <property type="match status" value="1"/>
</dbReference>
<dbReference type="EMBL" id="JANYMP010000032">
    <property type="protein sequence ID" value="MCS7483437.1"/>
    <property type="molecule type" value="Genomic_DNA"/>
</dbReference>
<evidence type="ECO:0000256" key="2">
    <source>
        <dbReference type="ARBA" id="ARBA00012417"/>
    </source>
</evidence>
<keyword evidence="9 14" id="KW-0067">ATP-binding</keyword>
<dbReference type="EC" id="2.7.7.7" evidence="2 14"/>
<dbReference type="NCBIfam" id="TIGR02397">
    <property type="entry name" value="dnaX_nterm"/>
    <property type="match status" value="1"/>
</dbReference>
<dbReference type="Gene3D" id="1.10.8.60">
    <property type="match status" value="1"/>
</dbReference>
<dbReference type="PANTHER" id="PTHR11669">
    <property type="entry name" value="REPLICATION FACTOR C / DNA POLYMERASE III GAMMA-TAU SUBUNIT"/>
    <property type="match status" value="1"/>
</dbReference>
<feature type="compositionally biased region" description="Low complexity" evidence="15">
    <location>
        <begin position="386"/>
        <end position="431"/>
    </location>
</feature>
<evidence type="ECO:0000256" key="1">
    <source>
        <dbReference type="ARBA" id="ARBA00006360"/>
    </source>
</evidence>
<dbReference type="InterPro" id="IPR008921">
    <property type="entry name" value="DNA_pol3_clamp-load_cplx_C"/>
</dbReference>
<dbReference type="GO" id="GO:0006261">
    <property type="term" value="P:DNA-templated DNA replication"/>
    <property type="evidence" value="ECO:0007669"/>
    <property type="project" value="TreeGrafter"/>
</dbReference>
<name>A0A9X3AIQ8_9PSEU</name>
<evidence type="ECO:0000256" key="10">
    <source>
        <dbReference type="ARBA" id="ARBA00022932"/>
    </source>
</evidence>
<dbReference type="Gene3D" id="1.20.272.10">
    <property type="match status" value="1"/>
</dbReference>
<dbReference type="InterPro" id="IPR027417">
    <property type="entry name" value="P-loop_NTPase"/>
</dbReference>
<dbReference type="GO" id="GO:0003887">
    <property type="term" value="F:DNA-directed DNA polymerase activity"/>
    <property type="evidence" value="ECO:0007669"/>
    <property type="project" value="UniProtKB-KW"/>
</dbReference>